<protein>
    <recommendedName>
        <fullName evidence="5">Calponin-homology (CH) domain-containing protein</fullName>
    </recommendedName>
</protein>
<dbReference type="PANTHER" id="PTHR46613:SF1">
    <property type="entry name" value="RADIAL SPOKE HEAD 10 HOMOLOG B-RELATED"/>
    <property type="match status" value="1"/>
</dbReference>
<dbReference type="AlphaFoldDB" id="A0A3P3YIR2"/>
<feature type="coiled-coil region" evidence="3">
    <location>
        <begin position="302"/>
        <end position="336"/>
    </location>
</feature>
<dbReference type="EMBL" id="OVEO01000013">
    <property type="protein sequence ID" value="SPR00093.1"/>
    <property type="molecule type" value="Genomic_DNA"/>
</dbReference>
<dbReference type="InterPro" id="IPR036872">
    <property type="entry name" value="CH_dom_sf"/>
</dbReference>
<sequence>MRHVRQEGERQANAATVNDLQVQIPPGRSLSPKAPTPRRHRYLVRRPQTGLRSSGAPPWGISVLDARPLSNAPDDASLGIGSQTPASATPRPSRRPRRTPRPDTDRRPNTAPIAAGHRLLDQIKLGLHQQQQDLENEAARVPMTPKRIEGQLDLVHWETVRTGSSGHASARHVVSGGRFRPLDGPDISKEIEALDDEDGELTGACLRDWLKSYHDESTMFTSLAVYIEIKMREVRHATRNVPMPNAFRTAVCCDMMRKLATCMGGFRDAFEMISLEIYRSIYRDYQPGTFDVFQGTPFYVETRHMKKVADDKQNEIARLQNEIEIRKARAETAVANLDKIVNKWSSSILVSSFRQWRMYVGGRKDKFKRLSKYFRKSNMQKELFLRWKAVTTKSLGVKLRALQARHREMQQQLEARVEALVEERDVQKQSLVAIAGRLAVSEADNEALRGQLAMSTDEVVSNMKTAMAAFQVEYFRFTIAAIGERLRAAREELVATFQSEALCDAFMLLAPGEETFSEANLLALVPEDLVLRWVNHRLRHIKDERVRPVDDLSISFQSGTTLIFLLNLAAPTVITLHSLEDPDPRERLRDALAAAADVGANDGPLAVTADVFENKADLTFVLLARLMALFPGVHPRKQVINEELVALDATIHRWEKLRRSRKGKTPDELAAFSTSVNEAVTMVGDAVQKLHSRHRLWEAIVSKVAGMAMTMLAARMRGDPIVVNDARENMDLAQYRTIVRWKYEELVPQVLSAQEEIARVQVLLDKYAVANRKIFRHYAAAEGVGSTMSLNEFVKFVQDAKLVGKTLKMPQVERIFQLANSDASVEAEAPAAPDDAGAGAQAADDDDVIDDVENPDEELVPREFVECLVRLAVRKFAKPMSVADRLQMLMENYVLKNAMRSERFREDICSVKVRDVFDRYRSCLKCIFRYYASGGKNPKKSERREKSWIKDDTISMTNFHLLVKECAWVDATFSLSHVGVIFNNIQRMEEDEAADVHTELVYDEFIEGLAAIAVMKIPNPYVELDTRIEDFITTRLLTPLGKLNHITGLKKLVHKVKGSKATSKEA</sequence>
<name>A0A3P3YIR2_PLABS</name>
<evidence type="ECO:0000256" key="1">
    <source>
        <dbReference type="ARBA" id="ARBA00004316"/>
    </source>
</evidence>
<feature type="coiled-coil region" evidence="3">
    <location>
        <begin position="399"/>
        <end position="430"/>
    </location>
</feature>
<evidence type="ECO:0000313" key="7">
    <source>
        <dbReference type="Proteomes" id="UP000290189"/>
    </source>
</evidence>
<dbReference type="GO" id="GO:0042995">
    <property type="term" value="C:cell projection"/>
    <property type="evidence" value="ECO:0007669"/>
    <property type="project" value="UniProtKB-SubCell"/>
</dbReference>
<feature type="region of interest" description="Disordered" evidence="4">
    <location>
        <begin position="1"/>
        <end position="114"/>
    </location>
</feature>
<keyword evidence="2" id="KW-0966">Cell projection</keyword>
<gene>
    <name evidence="6" type="ORF">PLBR_LOCUS7308</name>
</gene>
<keyword evidence="3" id="KW-0175">Coiled coil</keyword>
<comment type="subcellular location">
    <subcellularLocation>
        <location evidence="1">Cell projection</location>
    </subcellularLocation>
</comment>
<feature type="compositionally biased region" description="Basic and acidic residues" evidence="4">
    <location>
        <begin position="1"/>
        <end position="10"/>
    </location>
</feature>
<proteinExistence type="predicted"/>
<dbReference type="InterPro" id="IPR001715">
    <property type="entry name" value="CH_dom"/>
</dbReference>
<keyword evidence="6" id="KW-0496">Mitochondrion</keyword>
<organism evidence="6 7">
    <name type="scientific">Plasmodiophora brassicae</name>
    <name type="common">Clubroot disease agent</name>
    <dbReference type="NCBI Taxonomy" id="37360"/>
    <lineage>
        <taxon>Eukaryota</taxon>
        <taxon>Sar</taxon>
        <taxon>Rhizaria</taxon>
        <taxon>Endomyxa</taxon>
        <taxon>Phytomyxea</taxon>
        <taxon>Plasmodiophorida</taxon>
        <taxon>Plasmodiophoridae</taxon>
        <taxon>Plasmodiophora</taxon>
    </lineage>
</organism>
<dbReference type="PROSITE" id="PS50021">
    <property type="entry name" value="CH"/>
    <property type="match status" value="1"/>
</dbReference>
<evidence type="ECO:0000256" key="3">
    <source>
        <dbReference type="SAM" id="Coils"/>
    </source>
</evidence>
<evidence type="ECO:0000256" key="4">
    <source>
        <dbReference type="SAM" id="MobiDB-lite"/>
    </source>
</evidence>
<dbReference type="PANTHER" id="PTHR46613">
    <property type="entry name" value="RADIAL SPOKE HEAD 10 HOMOLOG B-RELATED"/>
    <property type="match status" value="1"/>
</dbReference>
<dbReference type="SMART" id="SM00033">
    <property type="entry name" value="CH"/>
    <property type="match status" value="1"/>
</dbReference>
<dbReference type="Proteomes" id="UP000290189">
    <property type="component" value="Unassembled WGS sequence"/>
</dbReference>
<geneLocation type="mitochondrion" evidence="6"/>
<accession>A0A3P3YIR2</accession>
<evidence type="ECO:0000259" key="5">
    <source>
        <dbReference type="PROSITE" id="PS50021"/>
    </source>
</evidence>
<reference evidence="6 7" key="1">
    <citation type="submission" date="2018-03" db="EMBL/GenBank/DDBJ databases">
        <authorList>
            <person name="Fogelqvist J."/>
        </authorList>
    </citation>
    <scope>NUCLEOTIDE SEQUENCE [LARGE SCALE GENOMIC DNA]</scope>
</reference>
<evidence type="ECO:0000313" key="6">
    <source>
        <dbReference type="EMBL" id="SPR00093.1"/>
    </source>
</evidence>
<dbReference type="SUPFAM" id="SSF47576">
    <property type="entry name" value="Calponin-homology domain, CH-domain"/>
    <property type="match status" value="1"/>
</dbReference>
<dbReference type="Pfam" id="PF00307">
    <property type="entry name" value="CH"/>
    <property type="match status" value="1"/>
</dbReference>
<dbReference type="Gene3D" id="1.10.418.10">
    <property type="entry name" value="Calponin-like domain"/>
    <property type="match status" value="1"/>
</dbReference>
<feature type="domain" description="Calponin-homology (CH)" evidence="5">
    <location>
        <begin position="524"/>
        <end position="631"/>
    </location>
</feature>
<evidence type="ECO:0000256" key="2">
    <source>
        <dbReference type="ARBA" id="ARBA00023273"/>
    </source>
</evidence>